<sequence length="122" mass="13172">MSVGWEPPHDIHLGQPEDIWCGETGIVGPQEAIAPDRRSDGDMTASRTLRDRVQGRLLGQSRVRPSRTPTAGLWNRTGLMPGDLMMGVKVGKSLGDGWATVGKKRLSQEAVKRSLVLVAATS</sequence>
<dbReference type="VEuPathDB" id="FungiDB:PAAG_11468"/>
<dbReference type="HOGENOM" id="CLU_2027429_0_0_1"/>
<organism evidence="1 2">
    <name type="scientific">Paracoccidioides lutzii (strain ATCC MYA-826 / Pb01)</name>
    <name type="common">Paracoccidioides brasiliensis</name>
    <dbReference type="NCBI Taxonomy" id="502779"/>
    <lineage>
        <taxon>Eukaryota</taxon>
        <taxon>Fungi</taxon>
        <taxon>Dikarya</taxon>
        <taxon>Ascomycota</taxon>
        <taxon>Pezizomycotina</taxon>
        <taxon>Eurotiomycetes</taxon>
        <taxon>Eurotiomycetidae</taxon>
        <taxon>Onygenales</taxon>
        <taxon>Ajellomycetaceae</taxon>
        <taxon>Paracoccidioides</taxon>
    </lineage>
</organism>
<dbReference type="Proteomes" id="UP000002059">
    <property type="component" value="Partially assembled WGS sequence"/>
</dbReference>
<gene>
    <name evidence="1" type="ORF">PAAG_11468</name>
</gene>
<dbReference type="RefSeq" id="XP_015703247.1">
    <property type="nucleotide sequence ID" value="XM_015847115.1"/>
</dbReference>
<keyword evidence="2" id="KW-1185">Reference proteome</keyword>
<dbReference type="KEGG" id="pbl:PAAG_11468"/>
<name>A0A0A2V6M5_PARBA</name>
<reference evidence="1 2" key="1">
    <citation type="journal article" date="2011" name="PLoS Genet.">
        <title>Comparative genomic analysis of human fungal pathogens causing paracoccidioidomycosis.</title>
        <authorList>
            <person name="Desjardins C.A."/>
            <person name="Champion M.D."/>
            <person name="Holder J.W."/>
            <person name="Muszewska A."/>
            <person name="Goldberg J."/>
            <person name="Bailao A.M."/>
            <person name="Brigido M.M."/>
            <person name="Ferreira M.E."/>
            <person name="Garcia A.M."/>
            <person name="Grynberg M."/>
            <person name="Gujja S."/>
            <person name="Heiman D.I."/>
            <person name="Henn M.R."/>
            <person name="Kodira C.D."/>
            <person name="Leon-Narvaez H."/>
            <person name="Longo L.V."/>
            <person name="Ma L.J."/>
            <person name="Malavazi I."/>
            <person name="Matsuo A.L."/>
            <person name="Morais F.V."/>
            <person name="Pereira M."/>
            <person name="Rodriguez-Brito S."/>
            <person name="Sakthikumar S."/>
            <person name="Salem-Izacc S.M."/>
            <person name="Sykes S.M."/>
            <person name="Teixeira M.M."/>
            <person name="Vallejo M.C."/>
            <person name="Walter M.E."/>
            <person name="Yandava C."/>
            <person name="Young S."/>
            <person name="Zeng Q."/>
            <person name="Zucker J."/>
            <person name="Felipe M.S."/>
            <person name="Goldman G.H."/>
            <person name="Haas B.J."/>
            <person name="McEwen J.G."/>
            <person name="Nino-Vega G."/>
            <person name="Puccia R."/>
            <person name="San-Blas G."/>
            <person name="Soares C.M."/>
            <person name="Birren B.W."/>
            <person name="Cuomo C.A."/>
        </authorList>
    </citation>
    <scope>NUCLEOTIDE SEQUENCE [LARGE SCALE GENOMIC DNA]</scope>
    <source>
        <strain evidence="2">ATCC MYA-826 / Pb01</strain>
    </source>
</reference>
<evidence type="ECO:0000313" key="1">
    <source>
        <dbReference type="EMBL" id="KGQ01750.1"/>
    </source>
</evidence>
<dbReference type="AlphaFoldDB" id="A0A0A2V6M5"/>
<protein>
    <submittedName>
        <fullName evidence="1">Uncharacterized protein</fullName>
    </submittedName>
</protein>
<dbReference type="GeneID" id="26970459"/>
<accession>A0A0A2V6M5</accession>
<evidence type="ECO:0000313" key="2">
    <source>
        <dbReference type="Proteomes" id="UP000002059"/>
    </source>
</evidence>
<proteinExistence type="predicted"/>
<dbReference type="EMBL" id="KN293996">
    <property type="protein sequence ID" value="KGQ01750.1"/>
    <property type="molecule type" value="Genomic_DNA"/>
</dbReference>